<dbReference type="PANTHER" id="PTHR12138:SF162">
    <property type="entry name" value="CHROMOSOME UNDETERMINED SCAFFOLD_275, WHOLE GENOME SHOTGUN SEQUENCE"/>
    <property type="match status" value="1"/>
</dbReference>
<evidence type="ECO:0000313" key="1">
    <source>
        <dbReference type="Ensembl" id="ENSCJAP00000084850.1"/>
    </source>
</evidence>
<accession>A0A8I3W2F3</accession>
<dbReference type="PANTHER" id="PTHR12138">
    <property type="entry name" value="PRIMATE-EXPANDED PROTEIN FAMILY"/>
    <property type="match status" value="1"/>
</dbReference>
<dbReference type="GeneTree" id="ENSGT01150000286943"/>
<dbReference type="OMA" id="KHAYTTI"/>
<proteinExistence type="predicted"/>
<keyword evidence="2" id="KW-1185">Reference proteome</keyword>
<sequence>DLIKLTSFCTAKETIFRVNWQPTEWEKFFAVFFFFRQSLALSPSARLECSGAISAHRNLHLLGSSNSPASASQVAGITGTRHHAQLIFVFLVETGFHHVGQDGLDLLTS</sequence>
<dbReference type="PRINTS" id="PR02045">
    <property type="entry name" value="F138DOMAIN"/>
</dbReference>
<evidence type="ECO:0000313" key="2">
    <source>
        <dbReference type="Proteomes" id="UP000008225"/>
    </source>
</evidence>
<reference evidence="1" key="2">
    <citation type="submission" date="2025-08" db="UniProtKB">
        <authorList>
            <consortium name="Ensembl"/>
        </authorList>
    </citation>
    <scope>IDENTIFICATION</scope>
</reference>
<reference evidence="1" key="3">
    <citation type="submission" date="2025-09" db="UniProtKB">
        <authorList>
            <consortium name="Ensembl"/>
        </authorList>
    </citation>
    <scope>IDENTIFICATION</scope>
</reference>
<dbReference type="AlphaFoldDB" id="A0A8I3W2F3"/>
<dbReference type="Proteomes" id="UP000008225">
    <property type="component" value="Chromosome 5"/>
</dbReference>
<dbReference type="Ensembl" id="ENSCJAT00000129057.1">
    <property type="protein sequence ID" value="ENSCJAP00000084850.1"/>
    <property type="gene ID" value="ENSCJAG00000081958.1"/>
</dbReference>
<organism evidence="1 2">
    <name type="scientific">Callithrix jacchus</name>
    <name type="common">White-tufted-ear marmoset</name>
    <name type="synonym">Simia Jacchus</name>
    <dbReference type="NCBI Taxonomy" id="9483"/>
    <lineage>
        <taxon>Eukaryota</taxon>
        <taxon>Metazoa</taxon>
        <taxon>Chordata</taxon>
        <taxon>Craniata</taxon>
        <taxon>Vertebrata</taxon>
        <taxon>Euteleostomi</taxon>
        <taxon>Mammalia</taxon>
        <taxon>Eutheria</taxon>
        <taxon>Euarchontoglires</taxon>
        <taxon>Primates</taxon>
        <taxon>Haplorrhini</taxon>
        <taxon>Platyrrhini</taxon>
        <taxon>Cebidae</taxon>
        <taxon>Callitrichinae</taxon>
        <taxon>Callithrix</taxon>
        <taxon>Callithrix</taxon>
    </lineage>
</organism>
<protein>
    <submittedName>
        <fullName evidence="1">Uncharacterized protein</fullName>
    </submittedName>
</protein>
<name>A0A8I3W2F3_CALJA</name>
<reference evidence="1 2" key="1">
    <citation type="submission" date="2009-03" db="EMBL/GenBank/DDBJ databases">
        <authorList>
            <person name="Warren W."/>
            <person name="Ye L."/>
            <person name="Minx P."/>
            <person name="Worley K."/>
            <person name="Gibbs R."/>
            <person name="Wilson R.K."/>
        </authorList>
    </citation>
    <scope>NUCLEOTIDE SEQUENCE [LARGE SCALE GENOMIC DNA]</scope>
</reference>